<protein>
    <recommendedName>
        <fullName evidence="7">Endolytic murein transglycosylase</fullName>
        <ecNumber evidence="7">4.2.2.29</ecNumber>
    </recommendedName>
    <alternativeName>
        <fullName evidence="7">Peptidoglycan lytic transglycosylase</fullName>
    </alternativeName>
    <alternativeName>
        <fullName evidence="7">Peptidoglycan polymerization terminase</fullName>
    </alternativeName>
</protein>
<keyword evidence="1 7" id="KW-1003">Cell membrane</keyword>
<gene>
    <name evidence="7" type="primary">mltG</name>
    <name evidence="9" type="ordered locus">Dde_0315</name>
</gene>
<dbReference type="CDD" id="cd08010">
    <property type="entry name" value="MltG_like"/>
    <property type="match status" value="1"/>
</dbReference>
<evidence type="ECO:0000256" key="4">
    <source>
        <dbReference type="ARBA" id="ARBA00023136"/>
    </source>
</evidence>
<sequence length="389" mass="43465">MNENPQQEPAERHPAASSADGAPEQDNSDAARGGAVRLRRRLRVLPAAALALLLAVAVYVVLDAWMFMTTPPEKNGRDVTVQIRPGSTFIRVAWQLRQAGAITDVTRFRLLGMYRKQTGAVHAGEFLVNTGWTPGRVLDAVVNGTPVVHPLALREGLPWWEVARLVEQGGFARYEDFRAVIHDPEFLGHWKIPFDSAEGYLFPETYMLQRPPEMNRASARAVADMLVSMFYRKSALLWSVQAPEHEAGVRQDEPQPEELGRLVILASLVEKETGLPSERERIAGVYAARLRRGMLMQCDPTVIYGLGESFDGNLTRTHLRDAENPYNTYRHKGLPPGPICSPGLDSLAAALRPEQHNYLYFVSRGDGSHHFSSTLTEHNRAVRKYQLGR</sequence>
<comment type="catalytic activity">
    <reaction evidence="7">
        <text>a peptidoglycan chain = a peptidoglycan chain with N-acetyl-1,6-anhydromuramyl-[peptide] at the reducing end + a peptidoglycan chain with N-acetylglucosamine at the non-reducing end.</text>
        <dbReference type="EC" id="4.2.2.29"/>
    </reaction>
</comment>
<dbReference type="KEGG" id="dde:Dde_0315"/>
<dbReference type="FunFam" id="3.30.160.60:FF:000242">
    <property type="entry name" value="Endolytic murein transglycosylase"/>
    <property type="match status" value="1"/>
</dbReference>
<dbReference type="Pfam" id="PF02618">
    <property type="entry name" value="YceG"/>
    <property type="match status" value="1"/>
</dbReference>
<dbReference type="HOGENOM" id="CLU_025574_0_2_7"/>
<dbReference type="EC" id="4.2.2.29" evidence="7"/>
<dbReference type="Proteomes" id="UP000002710">
    <property type="component" value="Chromosome"/>
</dbReference>
<dbReference type="GO" id="GO:0008932">
    <property type="term" value="F:lytic endotransglycosylase activity"/>
    <property type="evidence" value="ECO:0007669"/>
    <property type="project" value="UniProtKB-UniRule"/>
</dbReference>
<dbReference type="PANTHER" id="PTHR30518:SF2">
    <property type="entry name" value="ENDOLYTIC MUREIN TRANSGLYCOSYLASE"/>
    <property type="match status" value="1"/>
</dbReference>
<dbReference type="EMBL" id="CP000112">
    <property type="protein sequence ID" value="ABB37116.1"/>
    <property type="molecule type" value="Genomic_DNA"/>
</dbReference>
<dbReference type="PANTHER" id="PTHR30518">
    <property type="entry name" value="ENDOLYTIC MUREIN TRANSGLYCOSYLASE"/>
    <property type="match status" value="1"/>
</dbReference>
<comment type="subcellular location">
    <subcellularLocation>
        <location evidence="7">Cell inner membrane</location>
        <topology evidence="7">Single-pass membrane protein</topology>
    </subcellularLocation>
</comment>
<keyword evidence="7" id="KW-0997">Cell inner membrane</keyword>
<dbReference type="AlphaFoldDB" id="Q316N0"/>
<evidence type="ECO:0000256" key="8">
    <source>
        <dbReference type="SAM" id="MobiDB-lite"/>
    </source>
</evidence>
<dbReference type="Gene3D" id="3.30.160.60">
    <property type="entry name" value="Classic Zinc Finger"/>
    <property type="match status" value="1"/>
</dbReference>
<dbReference type="InterPro" id="IPR003770">
    <property type="entry name" value="MLTG-like"/>
</dbReference>
<feature type="site" description="Important for catalytic activity" evidence="7">
    <location>
        <position position="272"/>
    </location>
</feature>
<feature type="transmembrane region" description="Helical" evidence="7">
    <location>
        <begin position="47"/>
        <end position="68"/>
    </location>
</feature>
<evidence type="ECO:0000256" key="2">
    <source>
        <dbReference type="ARBA" id="ARBA00022692"/>
    </source>
</evidence>
<evidence type="ECO:0000313" key="9">
    <source>
        <dbReference type="EMBL" id="ABB37116.1"/>
    </source>
</evidence>
<dbReference type="HAMAP" id="MF_02065">
    <property type="entry name" value="MltG"/>
    <property type="match status" value="1"/>
</dbReference>
<dbReference type="GO" id="GO:0071555">
    <property type="term" value="P:cell wall organization"/>
    <property type="evidence" value="ECO:0007669"/>
    <property type="project" value="UniProtKB-KW"/>
</dbReference>
<dbReference type="GO" id="GO:0005886">
    <property type="term" value="C:plasma membrane"/>
    <property type="evidence" value="ECO:0007669"/>
    <property type="project" value="UniProtKB-SubCell"/>
</dbReference>
<dbReference type="GO" id="GO:0009252">
    <property type="term" value="P:peptidoglycan biosynthetic process"/>
    <property type="evidence" value="ECO:0007669"/>
    <property type="project" value="UniProtKB-UniRule"/>
</dbReference>
<organism evidence="9 10">
    <name type="scientific">Oleidesulfovibrio alaskensis (strain ATCC BAA-1058 / DSM 17464 / G20)</name>
    <name type="common">Desulfovibrio alaskensis</name>
    <dbReference type="NCBI Taxonomy" id="207559"/>
    <lineage>
        <taxon>Bacteria</taxon>
        <taxon>Pseudomonadati</taxon>
        <taxon>Thermodesulfobacteriota</taxon>
        <taxon>Desulfovibrionia</taxon>
        <taxon>Desulfovibrionales</taxon>
        <taxon>Desulfovibrionaceae</taxon>
        <taxon>Oleidesulfovibrio</taxon>
    </lineage>
</organism>
<keyword evidence="4 7" id="KW-0472">Membrane</keyword>
<feature type="region of interest" description="Disordered" evidence="8">
    <location>
        <begin position="1"/>
        <end position="32"/>
    </location>
</feature>
<keyword evidence="6 7" id="KW-0961">Cell wall biogenesis/degradation</keyword>
<proteinExistence type="inferred from homology"/>
<accession>Q316N0</accession>
<comment type="similarity">
    <text evidence="7">Belongs to the transglycosylase MltG family.</text>
</comment>
<evidence type="ECO:0000256" key="1">
    <source>
        <dbReference type="ARBA" id="ARBA00022475"/>
    </source>
</evidence>
<dbReference type="Gene3D" id="3.30.1490.480">
    <property type="entry name" value="Endolytic murein transglycosylase"/>
    <property type="match status" value="1"/>
</dbReference>
<dbReference type="NCBIfam" id="TIGR00247">
    <property type="entry name" value="endolytic transglycosylase MltG"/>
    <property type="match status" value="1"/>
</dbReference>
<dbReference type="RefSeq" id="WP_011366458.1">
    <property type="nucleotide sequence ID" value="NC_007519.1"/>
</dbReference>
<evidence type="ECO:0000256" key="3">
    <source>
        <dbReference type="ARBA" id="ARBA00022989"/>
    </source>
</evidence>
<evidence type="ECO:0000256" key="5">
    <source>
        <dbReference type="ARBA" id="ARBA00023239"/>
    </source>
</evidence>
<evidence type="ECO:0000256" key="6">
    <source>
        <dbReference type="ARBA" id="ARBA00023316"/>
    </source>
</evidence>
<keyword evidence="3 7" id="KW-1133">Transmembrane helix</keyword>
<reference evidence="9 10" key="1">
    <citation type="journal article" date="2011" name="J. Bacteriol.">
        <title>Complete genome sequence and updated annotation of Desulfovibrio alaskensis G20.</title>
        <authorList>
            <person name="Hauser L.J."/>
            <person name="Land M.L."/>
            <person name="Brown S.D."/>
            <person name="Larimer F."/>
            <person name="Keller K.L."/>
            <person name="Rapp-Giles B.J."/>
            <person name="Price M.N."/>
            <person name="Lin M."/>
            <person name="Bruce D.C."/>
            <person name="Detter J.C."/>
            <person name="Tapia R."/>
            <person name="Han C.S."/>
            <person name="Goodwin L.A."/>
            <person name="Cheng J.F."/>
            <person name="Pitluck S."/>
            <person name="Copeland A."/>
            <person name="Lucas S."/>
            <person name="Nolan M."/>
            <person name="Lapidus A.L."/>
            <person name="Palumbo A.V."/>
            <person name="Wall J.D."/>
        </authorList>
    </citation>
    <scope>NUCLEOTIDE SEQUENCE [LARGE SCALE GENOMIC DNA]</scope>
    <source>
        <strain evidence="10">ATCC BAA 1058 / DSM 17464 / G20</strain>
    </source>
</reference>
<comment type="function">
    <text evidence="7">Functions as a peptidoglycan terminase that cleaves nascent peptidoglycan strands endolytically to terminate their elongation.</text>
</comment>
<keyword evidence="10" id="KW-1185">Reference proteome</keyword>
<dbReference type="STRING" id="207559.Dde_0315"/>
<keyword evidence="2 7" id="KW-0812">Transmembrane</keyword>
<evidence type="ECO:0000313" key="10">
    <source>
        <dbReference type="Proteomes" id="UP000002710"/>
    </source>
</evidence>
<name>Q316N0_OLEA2</name>
<keyword evidence="5 7" id="KW-0456">Lyase</keyword>
<dbReference type="eggNOG" id="COG1559">
    <property type="taxonomic scope" value="Bacteria"/>
</dbReference>
<evidence type="ECO:0000256" key="7">
    <source>
        <dbReference type="HAMAP-Rule" id="MF_02065"/>
    </source>
</evidence>